<evidence type="ECO:0000313" key="2">
    <source>
        <dbReference type="EMBL" id="KOH44792.1"/>
    </source>
</evidence>
<keyword evidence="1" id="KW-0472">Membrane</keyword>
<comment type="caution">
    <text evidence="2">The sequence shown here is derived from an EMBL/GenBank/DDBJ whole genome shotgun (WGS) entry which is preliminary data.</text>
</comment>
<organism evidence="2 3">
    <name type="scientific">Sunxiuqinia dokdonensis</name>
    <dbReference type="NCBI Taxonomy" id="1409788"/>
    <lineage>
        <taxon>Bacteria</taxon>
        <taxon>Pseudomonadati</taxon>
        <taxon>Bacteroidota</taxon>
        <taxon>Bacteroidia</taxon>
        <taxon>Marinilabiliales</taxon>
        <taxon>Prolixibacteraceae</taxon>
        <taxon>Sunxiuqinia</taxon>
    </lineage>
</organism>
<proteinExistence type="predicted"/>
<name>A0A0L8V9D3_9BACT</name>
<keyword evidence="3" id="KW-1185">Reference proteome</keyword>
<dbReference type="AlphaFoldDB" id="A0A0L8V9D3"/>
<gene>
    <name evidence="2" type="ORF">NC99_23390</name>
</gene>
<dbReference type="Proteomes" id="UP000036958">
    <property type="component" value="Unassembled WGS sequence"/>
</dbReference>
<reference evidence="3" key="1">
    <citation type="submission" date="2015-07" db="EMBL/GenBank/DDBJ databases">
        <title>Genome sequencing of Sunxiuqinia dokdonensis strain SK.</title>
        <authorList>
            <person name="Ahn S."/>
            <person name="Kim B.-C."/>
        </authorList>
    </citation>
    <scope>NUCLEOTIDE SEQUENCE [LARGE SCALE GENOMIC DNA]</scope>
    <source>
        <strain evidence="3">SK</strain>
    </source>
</reference>
<sequence>MIASFPYSFVLVCSELFYLMIPFLLTGKCFKQDHFCQ</sequence>
<protein>
    <submittedName>
        <fullName evidence="2">Uncharacterized protein</fullName>
    </submittedName>
</protein>
<feature type="transmembrane region" description="Helical" evidence="1">
    <location>
        <begin position="6"/>
        <end position="25"/>
    </location>
</feature>
<keyword evidence="1" id="KW-1133">Transmembrane helix</keyword>
<dbReference type="EMBL" id="LGIA01000152">
    <property type="protein sequence ID" value="KOH44792.1"/>
    <property type="molecule type" value="Genomic_DNA"/>
</dbReference>
<evidence type="ECO:0000256" key="1">
    <source>
        <dbReference type="SAM" id="Phobius"/>
    </source>
</evidence>
<accession>A0A0L8V9D3</accession>
<evidence type="ECO:0000313" key="3">
    <source>
        <dbReference type="Proteomes" id="UP000036958"/>
    </source>
</evidence>
<keyword evidence="1" id="KW-0812">Transmembrane</keyword>